<dbReference type="EMBL" id="KK914233">
    <property type="protein sequence ID" value="KDP45256.1"/>
    <property type="molecule type" value="Genomic_DNA"/>
</dbReference>
<evidence type="ECO:0000313" key="2">
    <source>
        <dbReference type="Proteomes" id="UP000027138"/>
    </source>
</evidence>
<dbReference type="InterPro" id="IPR003425">
    <property type="entry name" value="CCB3/YggT"/>
</dbReference>
<dbReference type="OrthoDB" id="2066at2759"/>
<proteinExistence type="predicted"/>
<dbReference type="GO" id="GO:0016020">
    <property type="term" value="C:membrane"/>
    <property type="evidence" value="ECO:0007669"/>
    <property type="project" value="InterPro"/>
</dbReference>
<dbReference type="AlphaFoldDB" id="A0A067L9Z0"/>
<evidence type="ECO:0008006" key="3">
    <source>
        <dbReference type="Google" id="ProtNLM"/>
    </source>
</evidence>
<dbReference type="PANTHER" id="PTHR33219:SF15">
    <property type="entry name" value="YLMG HOMOLOG PROTEIN 1-2, CHLOROPLASTIC"/>
    <property type="match status" value="1"/>
</dbReference>
<dbReference type="STRING" id="180498.A0A067L9Z0"/>
<dbReference type="GO" id="GO:0010020">
    <property type="term" value="P:chloroplast fission"/>
    <property type="evidence" value="ECO:0007669"/>
    <property type="project" value="TreeGrafter"/>
</dbReference>
<gene>
    <name evidence="1" type="ORF">JCGZ_15121</name>
</gene>
<sequence>MALALSSQNGVLRPPVPLSSRRPIQPAVTLFFPVQEPLKSFSIPFDNPKKPLCFYTKQHSRLRVLASLSSQSSQITTLSPSTESQPLLTGSTRTITTILTLAFSLSRVFLTSIQKFAVSVAGASFFPNLNGLATIRGLQGDLVNSVGPLFFASLKDRPSGYLNTPLTVVAAGLAKWLDIYSGVLMVRVLLSWFPNIPWDRQPLSAIRDLCDPYLNLFRNIIPPIFDTLDVSPLLAFAVLGTLGSILHSSGGVY</sequence>
<dbReference type="Proteomes" id="UP000027138">
    <property type="component" value="Unassembled WGS sequence"/>
</dbReference>
<evidence type="ECO:0000313" key="1">
    <source>
        <dbReference type="EMBL" id="KDP45256.1"/>
    </source>
</evidence>
<dbReference type="PANTHER" id="PTHR33219">
    <property type="entry name" value="YLMG HOMOLOG PROTEIN 2, CHLOROPLASTIC"/>
    <property type="match status" value="1"/>
</dbReference>
<accession>A0A067L9Z0</accession>
<dbReference type="KEGG" id="jcu:105644299"/>
<keyword evidence="2" id="KW-1185">Reference proteome</keyword>
<dbReference type="Pfam" id="PF02325">
    <property type="entry name" value="CCB3_YggT"/>
    <property type="match status" value="1"/>
</dbReference>
<organism evidence="1 2">
    <name type="scientific">Jatropha curcas</name>
    <name type="common">Barbados nut</name>
    <dbReference type="NCBI Taxonomy" id="180498"/>
    <lineage>
        <taxon>Eukaryota</taxon>
        <taxon>Viridiplantae</taxon>
        <taxon>Streptophyta</taxon>
        <taxon>Embryophyta</taxon>
        <taxon>Tracheophyta</taxon>
        <taxon>Spermatophyta</taxon>
        <taxon>Magnoliopsida</taxon>
        <taxon>eudicotyledons</taxon>
        <taxon>Gunneridae</taxon>
        <taxon>Pentapetalae</taxon>
        <taxon>rosids</taxon>
        <taxon>fabids</taxon>
        <taxon>Malpighiales</taxon>
        <taxon>Euphorbiaceae</taxon>
        <taxon>Crotonoideae</taxon>
        <taxon>Jatropheae</taxon>
        <taxon>Jatropha</taxon>
    </lineage>
</organism>
<protein>
    <recommendedName>
        <fullName evidence="3">YGGT family protein</fullName>
    </recommendedName>
</protein>
<reference evidence="1 2" key="1">
    <citation type="journal article" date="2014" name="PLoS ONE">
        <title>Global Analysis of Gene Expression Profiles in Physic Nut (Jatropha curcas L.) Seedlings Exposed to Salt Stress.</title>
        <authorList>
            <person name="Zhang L."/>
            <person name="Zhang C."/>
            <person name="Wu P."/>
            <person name="Chen Y."/>
            <person name="Li M."/>
            <person name="Jiang H."/>
            <person name="Wu G."/>
        </authorList>
    </citation>
    <scope>NUCLEOTIDE SEQUENCE [LARGE SCALE GENOMIC DNA]</scope>
    <source>
        <strain evidence="2">cv. GZQX0401</strain>
        <tissue evidence="1">Young leaves</tissue>
    </source>
</reference>
<dbReference type="GO" id="GO:0009507">
    <property type="term" value="C:chloroplast"/>
    <property type="evidence" value="ECO:0007669"/>
    <property type="project" value="TreeGrafter"/>
</dbReference>
<name>A0A067L9Z0_JATCU</name>